<keyword evidence="1" id="KW-0479">Metal-binding</keyword>
<evidence type="ECO:0000313" key="3">
    <source>
        <dbReference type="EMBL" id="CAG2189754.1"/>
    </source>
</evidence>
<evidence type="ECO:0000313" key="4">
    <source>
        <dbReference type="Proteomes" id="UP000683360"/>
    </source>
</evidence>
<name>A0A8S3Q3B7_MYTED</name>
<reference evidence="3" key="1">
    <citation type="submission" date="2021-03" db="EMBL/GenBank/DDBJ databases">
        <authorList>
            <person name="Bekaert M."/>
        </authorList>
    </citation>
    <scope>NUCLEOTIDE SEQUENCE</scope>
</reference>
<keyword evidence="1" id="KW-0862">Zinc</keyword>
<dbReference type="Pfam" id="PF22586">
    <property type="entry name" value="ANCHR-like_BBOX"/>
    <property type="match status" value="1"/>
</dbReference>
<accession>A0A8S3Q3B7</accession>
<comment type="caution">
    <text evidence="3">The sequence shown here is derived from an EMBL/GenBank/DDBJ whole genome shotgun (WGS) entry which is preliminary data.</text>
</comment>
<dbReference type="PROSITE" id="PS50119">
    <property type="entry name" value="ZF_BBOX"/>
    <property type="match status" value="1"/>
</dbReference>
<keyword evidence="4" id="KW-1185">Reference proteome</keyword>
<gene>
    <name evidence="3" type="ORF">MEDL_5087</name>
</gene>
<dbReference type="PANTHER" id="PTHR25462:SF296">
    <property type="entry name" value="MEIOTIC P26, ISOFORM F"/>
    <property type="match status" value="1"/>
</dbReference>
<dbReference type="Gene3D" id="3.30.160.60">
    <property type="entry name" value="Classic Zinc Finger"/>
    <property type="match status" value="1"/>
</dbReference>
<dbReference type="EMBL" id="CAJPWZ010000303">
    <property type="protein sequence ID" value="CAG2189754.1"/>
    <property type="molecule type" value="Genomic_DNA"/>
</dbReference>
<dbReference type="GO" id="GO:0008270">
    <property type="term" value="F:zinc ion binding"/>
    <property type="evidence" value="ECO:0007669"/>
    <property type="project" value="UniProtKB-KW"/>
</dbReference>
<organism evidence="3 4">
    <name type="scientific">Mytilus edulis</name>
    <name type="common">Blue mussel</name>
    <dbReference type="NCBI Taxonomy" id="6550"/>
    <lineage>
        <taxon>Eukaryota</taxon>
        <taxon>Metazoa</taxon>
        <taxon>Spiralia</taxon>
        <taxon>Lophotrochozoa</taxon>
        <taxon>Mollusca</taxon>
        <taxon>Bivalvia</taxon>
        <taxon>Autobranchia</taxon>
        <taxon>Pteriomorphia</taxon>
        <taxon>Mytilida</taxon>
        <taxon>Mytiloidea</taxon>
        <taxon>Mytilidae</taxon>
        <taxon>Mytilinae</taxon>
        <taxon>Mytilus</taxon>
    </lineage>
</organism>
<dbReference type="Proteomes" id="UP000683360">
    <property type="component" value="Unassembled WGS sequence"/>
</dbReference>
<dbReference type="AlphaFoldDB" id="A0A8S3Q3B7"/>
<feature type="domain" description="B box-type" evidence="2">
    <location>
        <begin position="4"/>
        <end position="54"/>
    </location>
</feature>
<dbReference type="PANTHER" id="PTHR25462">
    <property type="entry name" value="BONUS, ISOFORM C-RELATED"/>
    <property type="match status" value="1"/>
</dbReference>
<protein>
    <recommendedName>
        <fullName evidence="2">B box-type domain-containing protein</fullName>
    </recommendedName>
</protein>
<evidence type="ECO:0000259" key="2">
    <source>
        <dbReference type="PROSITE" id="PS50119"/>
    </source>
</evidence>
<dbReference type="InterPro" id="IPR000315">
    <property type="entry name" value="Znf_B-box"/>
</dbReference>
<sequence length="338" mass="38899">MASPSKDFCTLCKEDNVTTDAVTWCTECEVFLCVECEKHHTRSRTSKDHKTISAENYHELPSFIKATSNLCKVHDKKFELYCSFHACACCVHCTTDKHQSCQTMKPLSEILKQVKSSAAVPLLEQDLKDLKENFEEIIEYMRNRISTNAKQKTEAIQKIRSMRKSIDDCLNQLEQQLLKDLEIQSSILKSEMETRLHKVDKRAKQILKLQNEFSNMTKYATELQTYVGLKEIEKVTSQEKNYIDDLKRSTDLNERNLHLTTSSDLDFILLDVKSFGEIKVDKRPCNVKANAGRKDQAQYLVPTSMLDQVKPSFSNTLKVPEGKQMRFVDCCILPDGNF</sequence>
<dbReference type="OrthoDB" id="6263749at2759"/>
<proteinExistence type="predicted"/>
<keyword evidence="1" id="KW-0863">Zinc-finger</keyword>
<evidence type="ECO:0000256" key="1">
    <source>
        <dbReference type="PROSITE-ProRule" id="PRU00024"/>
    </source>
</evidence>
<dbReference type="CDD" id="cd19757">
    <property type="entry name" value="Bbox1"/>
    <property type="match status" value="1"/>
</dbReference>
<dbReference type="InterPro" id="IPR047153">
    <property type="entry name" value="TRIM45/56/19-like"/>
</dbReference>
<dbReference type="SUPFAM" id="SSF57845">
    <property type="entry name" value="B-box zinc-binding domain"/>
    <property type="match status" value="1"/>
</dbReference>